<dbReference type="EMBL" id="JSZA02000019">
    <property type="protein sequence ID" value="TGO03426.1"/>
    <property type="molecule type" value="Genomic_DNA"/>
</dbReference>
<protein>
    <submittedName>
        <fullName evidence="1">Uncharacterized protein</fullName>
    </submittedName>
</protein>
<comment type="caution">
    <text evidence="1">The sequence shown here is derived from an EMBL/GenBank/DDBJ whole genome shotgun (WGS) entry which is preliminary data.</text>
</comment>
<keyword evidence="2" id="KW-1185">Reference proteome</keyword>
<gene>
    <name evidence="1" type="ORF">PN36_06770</name>
</gene>
<name>A0A4E0RKC6_9GAMM</name>
<evidence type="ECO:0000313" key="1">
    <source>
        <dbReference type="EMBL" id="TGO03426.1"/>
    </source>
</evidence>
<reference evidence="1 2" key="1">
    <citation type="journal article" date="2016" name="Front. Microbiol.">
        <title>Single-Cell (Meta-)Genomics of a Dimorphic Candidatus Thiomargarita nelsonii Reveals Genomic Plasticity.</title>
        <authorList>
            <person name="Flood B.E."/>
            <person name="Fliss P."/>
            <person name="Jones D.S."/>
            <person name="Dick G.J."/>
            <person name="Jain S."/>
            <person name="Kaster A.K."/>
            <person name="Winkel M."/>
            <person name="Mussmann M."/>
            <person name="Bailey J."/>
        </authorList>
    </citation>
    <scope>NUCLEOTIDE SEQUENCE [LARGE SCALE GENOMIC DNA]</scope>
    <source>
        <strain evidence="1">Hydrate Ridge</strain>
    </source>
</reference>
<sequence length="158" mass="18833">MKIEADGFSFDFTDAIDAFVFDEKDKSKSHYHGLSQAMKAVDIIVELDNDYLFIEIKDFHAPDDYNFPNAVDDEQHQERRSRFNHLREILKYKYRDTWLYRWAENKTDKPIRYLCLLTLDNAQISMLNNELRKQLPVGNAGPRWHREREIAHSLAQCH</sequence>
<dbReference type="Proteomes" id="UP000030428">
    <property type="component" value="Unassembled WGS sequence"/>
</dbReference>
<dbReference type="AlphaFoldDB" id="A0A4E0RKC6"/>
<evidence type="ECO:0000313" key="2">
    <source>
        <dbReference type="Proteomes" id="UP000030428"/>
    </source>
</evidence>
<proteinExistence type="predicted"/>
<organism evidence="1 2">
    <name type="scientific">Candidatus Thiomargarita nelsonii</name>
    <dbReference type="NCBI Taxonomy" id="1003181"/>
    <lineage>
        <taxon>Bacteria</taxon>
        <taxon>Pseudomonadati</taxon>
        <taxon>Pseudomonadota</taxon>
        <taxon>Gammaproteobacteria</taxon>
        <taxon>Thiotrichales</taxon>
        <taxon>Thiotrichaceae</taxon>
        <taxon>Thiomargarita</taxon>
    </lineage>
</organism>
<accession>A0A4E0RKC6</accession>